<gene>
    <name evidence="2" type="ORF">METZ01_LOCUS308495</name>
</gene>
<organism evidence="2">
    <name type="scientific">marine metagenome</name>
    <dbReference type="NCBI Taxonomy" id="408172"/>
    <lineage>
        <taxon>unclassified sequences</taxon>
        <taxon>metagenomes</taxon>
        <taxon>ecological metagenomes</taxon>
    </lineage>
</organism>
<dbReference type="AlphaFoldDB" id="A0A382N7W9"/>
<reference evidence="2" key="1">
    <citation type="submission" date="2018-05" db="EMBL/GenBank/DDBJ databases">
        <authorList>
            <person name="Lanie J.A."/>
            <person name="Ng W.-L."/>
            <person name="Kazmierczak K.M."/>
            <person name="Andrzejewski T.M."/>
            <person name="Davidsen T.M."/>
            <person name="Wayne K.J."/>
            <person name="Tettelin H."/>
            <person name="Glass J.I."/>
            <person name="Rusch D."/>
            <person name="Podicherti R."/>
            <person name="Tsui H.-C.T."/>
            <person name="Winkler M.E."/>
        </authorList>
    </citation>
    <scope>NUCLEOTIDE SEQUENCE</scope>
</reference>
<sequence>MKKTWSGKLGAKVVYKSEKHPTDTPSTVPLGSASPT</sequence>
<dbReference type="EMBL" id="UINC01097706">
    <property type="protein sequence ID" value="SVC55641.1"/>
    <property type="molecule type" value="Genomic_DNA"/>
</dbReference>
<accession>A0A382N7W9</accession>
<evidence type="ECO:0000256" key="1">
    <source>
        <dbReference type="SAM" id="MobiDB-lite"/>
    </source>
</evidence>
<protein>
    <submittedName>
        <fullName evidence="2">Uncharacterized protein</fullName>
    </submittedName>
</protein>
<name>A0A382N7W9_9ZZZZ</name>
<feature type="compositionally biased region" description="Polar residues" evidence="1">
    <location>
        <begin position="23"/>
        <end position="36"/>
    </location>
</feature>
<proteinExistence type="predicted"/>
<evidence type="ECO:0000313" key="2">
    <source>
        <dbReference type="EMBL" id="SVC55641.1"/>
    </source>
</evidence>
<feature type="region of interest" description="Disordered" evidence="1">
    <location>
        <begin position="16"/>
        <end position="36"/>
    </location>
</feature>